<evidence type="ECO:0000256" key="1">
    <source>
        <dbReference type="ARBA" id="ARBA00004604"/>
    </source>
</evidence>
<keyword evidence="9" id="KW-1185">Reference proteome</keyword>
<protein>
    <recommendedName>
        <fullName evidence="7">BOP1 N-terminal domain-containing protein</fullName>
    </recommendedName>
</protein>
<keyword evidence="3" id="KW-0698">rRNA processing</keyword>
<dbReference type="Pfam" id="PF08145">
    <property type="entry name" value="BOP1NT"/>
    <property type="match status" value="1"/>
</dbReference>
<evidence type="ECO:0000256" key="6">
    <source>
        <dbReference type="ARBA" id="ARBA00023242"/>
    </source>
</evidence>
<dbReference type="PANTHER" id="PTHR17605">
    <property type="entry name" value="RIBOSOME BIOGENESIS PROTEIN BOP1 BLOCK OF PROLIFERATION 1 PROTEIN"/>
    <property type="match status" value="1"/>
</dbReference>
<accession>A0A9Q3DK38</accession>
<sequence>MQVSNRIGNIPAHFYDDMPHIGYDINGKKILRQAKGNEWDKFLAGIEDPSSWTSMQDKLLQKDVKLTDEELEIIHKRAKAENPDAEFDPYDPTVEFFTRKDKQMTMPLPGKPDHKLKSLQASLFCRLS</sequence>
<organism evidence="8 9">
    <name type="scientific">Austropuccinia psidii MF-1</name>
    <dbReference type="NCBI Taxonomy" id="1389203"/>
    <lineage>
        <taxon>Eukaryota</taxon>
        <taxon>Fungi</taxon>
        <taxon>Dikarya</taxon>
        <taxon>Basidiomycota</taxon>
        <taxon>Pucciniomycotina</taxon>
        <taxon>Pucciniomycetes</taxon>
        <taxon>Pucciniales</taxon>
        <taxon>Sphaerophragmiaceae</taxon>
        <taxon>Austropuccinia</taxon>
    </lineage>
</organism>
<dbReference type="PANTHER" id="PTHR17605:SF0">
    <property type="entry name" value="RIBOSOME BIOGENESIS PROTEIN BOP1"/>
    <property type="match status" value="1"/>
</dbReference>
<dbReference type="AlphaFoldDB" id="A0A9Q3DK38"/>
<evidence type="ECO:0000256" key="3">
    <source>
        <dbReference type="ARBA" id="ARBA00022552"/>
    </source>
</evidence>
<evidence type="ECO:0000256" key="4">
    <source>
        <dbReference type="ARBA" id="ARBA00022574"/>
    </source>
</evidence>
<keyword evidence="4" id="KW-0853">WD repeat</keyword>
<evidence type="ECO:0000256" key="2">
    <source>
        <dbReference type="ARBA" id="ARBA00022517"/>
    </source>
</evidence>
<dbReference type="InterPro" id="IPR028598">
    <property type="entry name" value="BOP1/Erb1"/>
</dbReference>
<evidence type="ECO:0000256" key="5">
    <source>
        <dbReference type="ARBA" id="ARBA00022737"/>
    </source>
</evidence>
<keyword evidence="5" id="KW-0677">Repeat</keyword>
<evidence type="ECO:0000313" key="9">
    <source>
        <dbReference type="Proteomes" id="UP000765509"/>
    </source>
</evidence>
<name>A0A9Q3DK38_9BASI</name>
<dbReference type="GO" id="GO:0030687">
    <property type="term" value="C:preribosome, large subunit precursor"/>
    <property type="evidence" value="ECO:0007669"/>
    <property type="project" value="TreeGrafter"/>
</dbReference>
<proteinExistence type="predicted"/>
<dbReference type="OrthoDB" id="5571054at2759"/>
<evidence type="ECO:0000259" key="7">
    <source>
        <dbReference type="SMART" id="SM01035"/>
    </source>
</evidence>
<dbReference type="Proteomes" id="UP000765509">
    <property type="component" value="Unassembled WGS sequence"/>
</dbReference>
<evidence type="ECO:0000313" key="8">
    <source>
        <dbReference type="EMBL" id="MBW0502445.1"/>
    </source>
</evidence>
<gene>
    <name evidence="8" type="ORF">O181_042160</name>
</gene>
<dbReference type="GO" id="GO:0070545">
    <property type="term" value="C:PeBoW complex"/>
    <property type="evidence" value="ECO:0007669"/>
    <property type="project" value="TreeGrafter"/>
</dbReference>
<reference evidence="8" key="1">
    <citation type="submission" date="2021-03" db="EMBL/GenBank/DDBJ databases">
        <title>Draft genome sequence of rust myrtle Austropuccinia psidii MF-1, a brazilian biotype.</title>
        <authorList>
            <person name="Quecine M.C."/>
            <person name="Pachon D.M.R."/>
            <person name="Bonatelli M.L."/>
            <person name="Correr F.H."/>
            <person name="Franceschini L.M."/>
            <person name="Leite T.F."/>
            <person name="Margarido G.R.A."/>
            <person name="Almeida C.A."/>
            <person name="Ferrarezi J.A."/>
            <person name="Labate C.A."/>
        </authorList>
    </citation>
    <scope>NUCLEOTIDE SEQUENCE</scope>
    <source>
        <strain evidence="8">MF-1</strain>
    </source>
</reference>
<feature type="domain" description="BOP1 N-terminal" evidence="7">
    <location>
        <begin position="15"/>
        <end position="128"/>
    </location>
</feature>
<dbReference type="SMART" id="SM01035">
    <property type="entry name" value="BOP1NT"/>
    <property type="match status" value="1"/>
</dbReference>
<dbReference type="EMBL" id="AVOT02016822">
    <property type="protein sequence ID" value="MBW0502445.1"/>
    <property type="molecule type" value="Genomic_DNA"/>
</dbReference>
<dbReference type="GO" id="GO:0043021">
    <property type="term" value="F:ribonucleoprotein complex binding"/>
    <property type="evidence" value="ECO:0007669"/>
    <property type="project" value="TreeGrafter"/>
</dbReference>
<dbReference type="InterPro" id="IPR012953">
    <property type="entry name" value="BOP1_N_dom"/>
</dbReference>
<dbReference type="GO" id="GO:0000463">
    <property type="term" value="P:maturation of LSU-rRNA from tricistronic rRNA transcript (SSU-rRNA, 5.8S rRNA, LSU-rRNA)"/>
    <property type="evidence" value="ECO:0007669"/>
    <property type="project" value="TreeGrafter"/>
</dbReference>
<keyword evidence="2" id="KW-0690">Ribosome biogenesis</keyword>
<keyword evidence="6" id="KW-0539">Nucleus</keyword>
<comment type="subcellular location">
    <subcellularLocation>
        <location evidence="1">Nucleus</location>
        <location evidence="1">Nucleolus</location>
    </subcellularLocation>
</comment>
<comment type="caution">
    <text evidence="8">The sequence shown here is derived from an EMBL/GenBank/DDBJ whole genome shotgun (WGS) entry which is preliminary data.</text>
</comment>